<comment type="similarity">
    <text evidence="1">Belongs to the glycosyltransferase 8 family.</text>
</comment>
<comment type="caution">
    <text evidence="5">The sequence shown here is derived from an EMBL/GenBank/DDBJ whole genome shotgun (WGS) entry which is preliminary data.</text>
</comment>
<evidence type="ECO:0000256" key="4">
    <source>
        <dbReference type="ARBA" id="ARBA00022723"/>
    </source>
</evidence>
<evidence type="ECO:0000256" key="1">
    <source>
        <dbReference type="ARBA" id="ARBA00006351"/>
    </source>
</evidence>
<dbReference type="InterPro" id="IPR029044">
    <property type="entry name" value="Nucleotide-diphossugar_trans"/>
</dbReference>
<keyword evidence="4" id="KW-0479">Metal-binding</keyword>
<keyword evidence="2" id="KW-0328">Glycosyltransferase</keyword>
<dbReference type="InterPro" id="IPR002495">
    <property type="entry name" value="Glyco_trans_8"/>
</dbReference>
<dbReference type="Gene3D" id="3.90.550.10">
    <property type="entry name" value="Spore Coat Polysaccharide Biosynthesis Protein SpsA, Chain A"/>
    <property type="match status" value="1"/>
</dbReference>
<dbReference type="Pfam" id="PF01501">
    <property type="entry name" value="Glyco_transf_8"/>
    <property type="match status" value="1"/>
</dbReference>
<keyword evidence="6" id="KW-1185">Reference proteome</keyword>
<evidence type="ECO:0000256" key="3">
    <source>
        <dbReference type="ARBA" id="ARBA00022679"/>
    </source>
</evidence>
<evidence type="ECO:0000256" key="2">
    <source>
        <dbReference type="ARBA" id="ARBA00022676"/>
    </source>
</evidence>
<dbReference type="EMBL" id="CAXAMN010000336">
    <property type="protein sequence ID" value="CAK8987912.1"/>
    <property type="molecule type" value="Genomic_DNA"/>
</dbReference>
<dbReference type="Proteomes" id="UP001642484">
    <property type="component" value="Unassembled WGS sequence"/>
</dbReference>
<evidence type="ECO:0000313" key="6">
    <source>
        <dbReference type="Proteomes" id="UP001642484"/>
    </source>
</evidence>
<dbReference type="InterPro" id="IPR050748">
    <property type="entry name" value="Glycosyltrans_8_dom-fam"/>
</dbReference>
<keyword evidence="3" id="KW-0808">Transferase</keyword>
<accession>A0ABP0HCK9</accession>
<dbReference type="PANTHER" id="PTHR13778">
    <property type="entry name" value="GLYCOSYLTRANSFERASE 8 DOMAIN-CONTAINING PROTEIN"/>
    <property type="match status" value="1"/>
</dbReference>
<evidence type="ECO:0008006" key="7">
    <source>
        <dbReference type="Google" id="ProtNLM"/>
    </source>
</evidence>
<organism evidence="5 6">
    <name type="scientific">Durusdinium trenchii</name>
    <dbReference type="NCBI Taxonomy" id="1381693"/>
    <lineage>
        <taxon>Eukaryota</taxon>
        <taxon>Sar</taxon>
        <taxon>Alveolata</taxon>
        <taxon>Dinophyceae</taxon>
        <taxon>Suessiales</taxon>
        <taxon>Symbiodiniaceae</taxon>
        <taxon>Durusdinium</taxon>
    </lineage>
</organism>
<evidence type="ECO:0000313" key="5">
    <source>
        <dbReference type="EMBL" id="CAK8987912.1"/>
    </source>
</evidence>
<reference evidence="5 6" key="1">
    <citation type="submission" date="2024-02" db="EMBL/GenBank/DDBJ databases">
        <authorList>
            <person name="Chen Y."/>
            <person name="Shah S."/>
            <person name="Dougan E. K."/>
            <person name="Thang M."/>
            <person name="Chan C."/>
        </authorList>
    </citation>
    <scope>NUCLEOTIDE SEQUENCE [LARGE SCALE GENOMIC DNA]</scope>
</reference>
<dbReference type="SUPFAM" id="SSF53448">
    <property type="entry name" value="Nucleotide-diphospho-sugar transferases"/>
    <property type="match status" value="1"/>
</dbReference>
<protein>
    <recommendedName>
        <fullName evidence="7">Hexosyltransferase</fullName>
    </recommendedName>
</protein>
<dbReference type="PANTHER" id="PTHR13778:SF47">
    <property type="entry name" value="LIPOPOLYSACCHARIDE 1,3-GALACTOSYLTRANSFERASE"/>
    <property type="match status" value="1"/>
</dbReference>
<gene>
    <name evidence="5" type="ORF">CCMP2556_LOCUS1054</name>
</gene>
<proteinExistence type="inferred from homology"/>
<sequence>MQLLRAFMGYKQAEECLLRCPHGCLPADGDLMRWRWPACALTIVTAVSLWLTASQLHVSQSAVPLDQDSSSSSAPDEFIHLCICSDDSDFRPAVVAIRSAVASSRQAHRFVFHLVTTPELSVRFSRAAKLQLPGVRIEVHADEEIQSAIQSRIEFRDTAGRKGLASAFNFAPFYLPLFLTPSSETFTSQTRRLIYFDADIVLLGDLAEVFDMDMEGKPCAAVPYCNQKMQKYVNFNVLKTLVTSETIDPSSCIANRGLLLIDVKAWADLKLTESIEFWLEQYRKADGELWVGGMSQPPWLLAINGNYMQLNADWNCNSLGRHSMGNLEVAQLHSLGFEEDHLTSLRVETTSWGVVPYVVTCSNSAKLLHYNGAMKPWLLDSDTVQVPVCTMPQALSEYHFNWVQEVEILGVTYTFVTCSEIWSLFLADDLLYSEPVNTTAEGVEELQRREDAKTWANKINADREKRQKDKEWREKQLAERRKKLAGGYYTGQTIQAAHDISVRGKIVVRKNCEGVVQGPSLNHPTERLNVLFKERRDKKTRSINVLPFEVKPSDKDKET</sequence>
<name>A0ABP0HCK9_9DINO</name>